<proteinExistence type="predicted"/>
<dbReference type="InParanoid" id="K1PG50"/>
<organism evidence="1">
    <name type="scientific">Magallana gigas</name>
    <name type="common">Pacific oyster</name>
    <name type="synonym">Crassostrea gigas</name>
    <dbReference type="NCBI Taxonomy" id="29159"/>
    <lineage>
        <taxon>Eukaryota</taxon>
        <taxon>Metazoa</taxon>
        <taxon>Spiralia</taxon>
        <taxon>Lophotrochozoa</taxon>
        <taxon>Mollusca</taxon>
        <taxon>Bivalvia</taxon>
        <taxon>Autobranchia</taxon>
        <taxon>Pteriomorphia</taxon>
        <taxon>Ostreida</taxon>
        <taxon>Ostreoidea</taxon>
        <taxon>Ostreidae</taxon>
        <taxon>Magallana</taxon>
    </lineage>
</organism>
<dbReference type="AlphaFoldDB" id="K1PG50"/>
<name>K1PG50_MAGGI</name>
<reference evidence="1" key="1">
    <citation type="journal article" date="2012" name="Nature">
        <title>The oyster genome reveals stress adaptation and complexity of shell formation.</title>
        <authorList>
            <person name="Zhang G."/>
            <person name="Fang X."/>
            <person name="Guo X."/>
            <person name="Li L."/>
            <person name="Luo R."/>
            <person name="Xu F."/>
            <person name="Yang P."/>
            <person name="Zhang L."/>
            <person name="Wang X."/>
            <person name="Qi H."/>
            <person name="Xiong Z."/>
            <person name="Que H."/>
            <person name="Xie Y."/>
            <person name="Holland P.W."/>
            <person name="Paps J."/>
            <person name="Zhu Y."/>
            <person name="Wu F."/>
            <person name="Chen Y."/>
            <person name="Wang J."/>
            <person name="Peng C."/>
            <person name="Meng J."/>
            <person name="Yang L."/>
            <person name="Liu J."/>
            <person name="Wen B."/>
            <person name="Zhang N."/>
            <person name="Huang Z."/>
            <person name="Zhu Q."/>
            <person name="Feng Y."/>
            <person name="Mount A."/>
            <person name="Hedgecock D."/>
            <person name="Xu Z."/>
            <person name="Liu Y."/>
            <person name="Domazet-Loso T."/>
            <person name="Du Y."/>
            <person name="Sun X."/>
            <person name="Zhang S."/>
            <person name="Liu B."/>
            <person name="Cheng P."/>
            <person name="Jiang X."/>
            <person name="Li J."/>
            <person name="Fan D."/>
            <person name="Wang W."/>
            <person name="Fu W."/>
            <person name="Wang T."/>
            <person name="Wang B."/>
            <person name="Zhang J."/>
            <person name="Peng Z."/>
            <person name="Li Y."/>
            <person name="Li N."/>
            <person name="Wang J."/>
            <person name="Chen M."/>
            <person name="He Y."/>
            <person name="Tan F."/>
            <person name="Song X."/>
            <person name="Zheng Q."/>
            <person name="Huang R."/>
            <person name="Yang H."/>
            <person name="Du X."/>
            <person name="Chen L."/>
            <person name="Yang M."/>
            <person name="Gaffney P.M."/>
            <person name="Wang S."/>
            <person name="Luo L."/>
            <person name="She Z."/>
            <person name="Ming Y."/>
            <person name="Huang W."/>
            <person name="Zhang S."/>
            <person name="Huang B."/>
            <person name="Zhang Y."/>
            <person name="Qu T."/>
            <person name="Ni P."/>
            <person name="Miao G."/>
            <person name="Wang J."/>
            <person name="Wang Q."/>
            <person name="Steinberg C.E."/>
            <person name="Wang H."/>
            <person name="Li N."/>
            <person name="Qian L."/>
            <person name="Zhang G."/>
            <person name="Li Y."/>
            <person name="Yang H."/>
            <person name="Liu X."/>
            <person name="Wang J."/>
            <person name="Yin Y."/>
            <person name="Wang J."/>
        </authorList>
    </citation>
    <scope>NUCLEOTIDE SEQUENCE [LARGE SCALE GENOMIC DNA]</scope>
    <source>
        <strain evidence="1">05x7-T-G4-1.051#20</strain>
    </source>
</reference>
<gene>
    <name evidence="1" type="ORF">CGI_10005823</name>
</gene>
<dbReference type="HOGENOM" id="CLU_769981_0_0_1"/>
<evidence type="ECO:0000313" key="1">
    <source>
        <dbReference type="EMBL" id="EKC20548.1"/>
    </source>
</evidence>
<dbReference type="EMBL" id="JH818904">
    <property type="protein sequence ID" value="EKC20548.1"/>
    <property type="molecule type" value="Genomic_DNA"/>
</dbReference>
<accession>K1PG50</accession>
<sequence>MDVHAFINGLKEDSKNNKLLNEIKESILTRKEIKLKELILDTPPSPDDFRLKLRAKCLHGNIFEDMVLKTTLNNCNRNFSVVGSNDEDAKKKASKNHQNFQEIFGKSPSAKYSKAMKMAGNTAWGILKAECKGNANTGGKSTFAYEEWVPNSVSNILMKSLRADCVSRTGDFTTVVDLKFSTMSQESYEREYLIDGITQVLIYSALMDLDPTNHAAGVLVYYGKDGGVVYYSTDKYNDESCMKKLYKKAGIPLSILRRRQLKIAKSGDNVTNHNFESNGELKKNCTASRENQRKYVSEVSTTEFSDAEFDTLQDVYPEKRKITATNSDGQYIQFRISTRALEICFCVVCLVIAIFAVWRT</sequence>
<protein>
    <submittedName>
        <fullName evidence="1">Uncharacterized protein</fullName>
    </submittedName>
</protein>